<dbReference type="InterPro" id="IPR005821">
    <property type="entry name" value="Ion_trans_dom"/>
</dbReference>
<comment type="subcellular location">
    <subcellularLocation>
        <location evidence="1">Membrane</location>
        <topology evidence="1">Multi-pass membrane protein</topology>
    </subcellularLocation>
</comment>
<dbReference type="Pfam" id="PF00520">
    <property type="entry name" value="Ion_trans"/>
    <property type="match status" value="1"/>
</dbReference>
<keyword evidence="9" id="KW-1185">Reference proteome</keyword>
<dbReference type="InterPro" id="IPR018490">
    <property type="entry name" value="cNMP-bd_dom_sf"/>
</dbReference>
<feature type="transmembrane region" description="Helical" evidence="7">
    <location>
        <begin position="101"/>
        <end position="121"/>
    </location>
</feature>
<name>A0ABM3GQU1_NEOLC</name>
<accession>A0ABM3GQU1</accession>
<feature type="domain" description="Cyclic nucleotide-binding" evidence="8">
    <location>
        <begin position="441"/>
        <end position="558"/>
    </location>
</feature>
<dbReference type="InterPro" id="IPR000595">
    <property type="entry name" value="cNMP-bd_dom"/>
</dbReference>
<evidence type="ECO:0000256" key="5">
    <source>
        <dbReference type="ARBA" id="ARBA00023065"/>
    </source>
</evidence>
<evidence type="ECO:0000256" key="4">
    <source>
        <dbReference type="ARBA" id="ARBA00022989"/>
    </source>
</evidence>
<dbReference type="PROSITE" id="PS50042">
    <property type="entry name" value="CNMP_BINDING_3"/>
    <property type="match status" value="1"/>
</dbReference>
<dbReference type="PANTHER" id="PTHR45689">
    <property type="entry name" value="I[[H]] CHANNEL, ISOFORM E"/>
    <property type="match status" value="1"/>
</dbReference>
<dbReference type="InterPro" id="IPR014710">
    <property type="entry name" value="RmlC-like_jellyroll"/>
</dbReference>
<evidence type="ECO:0000256" key="2">
    <source>
        <dbReference type="ARBA" id="ARBA00022448"/>
    </source>
</evidence>
<sequence length="597" mass="69303">MDLMLLVPTSKEQLNSDANQSFPATRHKCKMPPEWDELRNVIVGNGPCAEIRRWFRRKCLVSQKHPQTQFCLRSKAAISYEHTRHLNLYAYMIHPFSEFRIFWESSMILVVIASILFQPFHVTFHRDSEIGEWFFIAVFLNSILLIDIVLWFMTGHHDFQTNVVVLEPKIVARKYIMGWFWIDALPALPIELYFILSGMDLHSHQVYFHFQMLKLLKLRTLIVYARRMRRVYNVSFQMYKSLAISISIVLILHWAACAEYYVSATVRQWYLESGVDHDNWTTLPHVAQGNTGYKYNMALYRAVAAMVSALKYDSLSSVEDVTFDVIFSICGRIANIYLIGRFMVIPQTDNTLYGSTAQWLELTNACQGTNNNYLRLVPQLQEYMRHKELPSEIQYRLTTYYEYCTQRSIDLEKSIMSELSAHLKEELTLHNSRKLVEKVTLFKCLPEALVSRIAMSLHTEVFLTNDIIFKAGTTGDTMYFIASGTVAIYTSLGKEVCHLRDGAHFGEIALIMENDQRLASVVAVEICELYVLSREDFQQVIEPFPNLMNILQKLVLERLEKTVFLGDLYRLEGNIPADVFNNDNQRSNSVRIENDKT</sequence>
<protein>
    <submittedName>
        <fullName evidence="10">Potassium/sodium hyperpolarization-activated cyclic nucleotide-gated channel 1-like</fullName>
    </submittedName>
</protein>
<dbReference type="CDD" id="cd00038">
    <property type="entry name" value="CAP_ED"/>
    <property type="match status" value="1"/>
</dbReference>
<proteinExistence type="predicted"/>
<dbReference type="SMART" id="SM00100">
    <property type="entry name" value="cNMP"/>
    <property type="match status" value="1"/>
</dbReference>
<keyword evidence="2" id="KW-0813">Transport</keyword>
<evidence type="ECO:0000256" key="7">
    <source>
        <dbReference type="SAM" id="Phobius"/>
    </source>
</evidence>
<evidence type="ECO:0000259" key="8">
    <source>
        <dbReference type="PROSITE" id="PS50042"/>
    </source>
</evidence>
<dbReference type="Gene3D" id="2.60.120.10">
    <property type="entry name" value="Jelly Rolls"/>
    <property type="match status" value="1"/>
</dbReference>
<dbReference type="SUPFAM" id="SSF81324">
    <property type="entry name" value="Voltage-gated potassium channels"/>
    <property type="match status" value="1"/>
</dbReference>
<dbReference type="Gene3D" id="1.10.287.70">
    <property type="match status" value="1"/>
</dbReference>
<dbReference type="Gene3D" id="1.10.287.630">
    <property type="entry name" value="Helix hairpin bin"/>
    <property type="match status" value="1"/>
</dbReference>
<reference evidence="10" key="1">
    <citation type="submission" date="2025-08" db="UniProtKB">
        <authorList>
            <consortium name="RefSeq"/>
        </authorList>
    </citation>
    <scope>IDENTIFICATION</scope>
    <source>
        <tissue evidence="10">Thorax and Abdomen</tissue>
    </source>
</reference>
<dbReference type="PRINTS" id="PR00103">
    <property type="entry name" value="CAMPKINASE"/>
</dbReference>
<dbReference type="InterPro" id="IPR051413">
    <property type="entry name" value="K/Na_HCN_channel"/>
</dbReference>
<dbReference type="RefSeq" id="XP_046602637.1">
    <property type="nucleotide sequence ID" value="XM_046746681.1"/>
</dbReference>
<evidence type="ECO:0000256" key="3">
    <source>
        <dbReference type="ARBA" id="ARBA00022692"/>
    </source>
</evidence>
<dbReference type="Proteomes" id="UP000829291">
    <property type="component" value="Chromosome 1"/>
</dbReference>
<evidence type="ECO:0000256" key="6">
    <source>
        <dbReference type="ARBA" id="ARBA00023136"/>
    </source>
</evidence>
<evidence type="ECO:0000313" key="10">
    <source>
        <dbReference type="RefSeq" id="XP_046602637.1"/>
    </source>
</evidence>
<keyword evidence="6 7" id="KW-0472">Membrane</keyword>
<dbReference type="PANTHER" id="PTHR45689:SF14">
    <property type="entry name" value="CYCLIC NUCLEOTIDE-GATED CATION CHANNEL SUBUNIT A-LIKE PROTEIN"/>
    <property type="match status" value="1"/>
</dbReference>
<keyword evidence="5" id="KW-0406">Ion transport</keyword>
<feature type="transmembrane region" description="Helical" evidence="7">
    <location>
        <begin position="133"/>
        <end position="154"/>
    </location>
</feature>
<feature type="transmembrane region" description="Helical" evidence="7">
    <location>
        <begin position="238"/>
        <end position="256"/>
    </location>
</feature>
<gene>
    <name evidence="10" type="primary">LOC107224634</name>
</gene>
<keyword evidence="4 7" id="KW-1133">Transmembrane helix</keyword>
<dbReference type="GeneID" id="107224634"/>
<feature type="transmembrane region" description="Helical" evidence="7">
    <location>
        <begin position="175"/>
        <end position="196"/>
    </location>
</feature>
<dbReference type="Pfam" id="PF00027">
    <property type="entry name" value="cNMP_binding"/>
    <property type="match status" value="1"/>
</dbReference>
<keyword evidence="3 7" id="KW-0812">Transmembrane</keyword>
<organism evidence="9 10">
    <name type="scientific">Neodiprion lecontei</name>
    <name type="common">Redheaded pine sawfly</name>
    <dbReference type="NCBI Taxonomy" id="441921"/>
    <lineage>
        <taxon>Eukaryota</taxon>
        <taxon>Metazoa</taxon>
        <taxon>Ecdysozoa</taxon>
        <taxon>Arthropoda</taxon>
        <taxon>Hexapoda</taxon>
        <taxon>Insecta</taxon>
        <taxon>Pterygota</taxon>
        <taxon>Neoptera</taxon>
        <taxon>Endopterygota</taxon>
        <taxon>Hymenoptera</taxon>
        <taxon>Tenthredinoidea</taxon>
        <taxon>Diprionidae</taxon>
        <taxon>Diprioninae</taxon>
        <taxon>Neodiprion</taxon>
    </lineage>
</organism>
<evidence type="ECO:0000313" key="9">
    <source>
        <dbReference type="Proteomes" id="UP000829291"/>
    </source>
</evidence>
<dbReference type="SUPFAM" id="SSF51206">
    <property type="entry name" value="cAMP-binding domain-like"/>
    <property type="match status" value="1"/>
</dbReference>
<evidence type="ECO:0000256" key="1">
    <source>
        <dbReference type="ARBA" id="ARBA00004141"/>
    </source>
</evidence>